<comment type="caution">
    <text evidence="3">The sequence shown here is derived from an EMBL/GenBank/DDBJ whole genome shotgun (WGS) entry which is preliminary data.</text>
</comment>
<dbReference type="Gene3D" id="3.40.50.720">
    <property type="entry name" value="NAD(P)-binding Rossmann-like Domain"/>
    <property type="match status" value="1"/>
</dbReference>
<dbReference type="GeneID" id="86951686"/>
<dbReference type="InterPro" id="IPR036291">
    <property type="entry name" value="NAD(P)-bd_dom_sf"/>
</dbReference>
<dbReference type="PANTHER" id="PTHR43355">
    <property type="entry name" value="FLAVIN REDUCTASE (NADPH)"/>
    <property type="match status" value="1"/>
</dbReference>
<gene>
    <name evidence="2" type="ORF">Scinn_44140</name>
    <name evidence="3" type="ORF">Scinn_56550</name>
</gene>
<dbReference type="RefSeq" id="WP_191869885.1">
    <property type="nucleotide sequence ID" value="NZ_BMRU01000042.1"/>
</dbReference>
<organism evidence="3 4">
    <name type="scientific">Streptomyces virginiae</name>
    <name type="common">Streptomyces cinnamonensis</name>
    <dbReference type="NCBI Taxonomy" id="1961"/>
    <lineage>
        <taxon>Bacteria</taxon>
        <taxon>Bacillati</taxon>
        <taxon>Actinomycetota</taxon>
        <taxon>Actinomycetes</taxon>
        <taxon>Kitasatosporales</taxon>
        <taxon>Streptomycetaceae</taxon>
        <taxon>Streptomyces</taxon>
    </lineage>
</organism>
<dbReference type="EMBL" id="BNDV01000013">
    <property type="protein sequence ID" value="GHI16192.1"/>
    <property type="molecule type" value="Genomic_DNA"/>
</dbReference>
<dbReference type="EMBL" id="BNDV01000008">
    <property type="protein sequence ID" value="GHI14951.1"/>
    <property type="molecule type" value="Genomic_DNA"/>
</dbReference>
<evidence type="ECO:0000313" key="3">
    <source>
        <dbReference type="EMBL" id="GHI16192.1"/>
    </source>
</evidence>
<reference evidence="3" key="2">
    <citation type="submission" date="2024-05" db="EMBL/GenBank/DDBJ databases">
        <title>Whole genome shotgun sequence of Streptomyces cinnamonensis NBRC 15873.</title>
        <authorList>
            <person name="Komaki H."/>
            <person name="Tamura T."/>
        </authorList>
    </citation>
    <scope>NUCLEOTIDE SEQUENCE</scope>
    <source>
        <strain evidence="3">NBRC 15873</strain>
    </source>
</reference>
<name>A0ABQ3NTU3_STRVG</name>
<reference evidence="4" key="1">
    <citation type="submission" date="2020-09" db="EMBL/GenBank/DDBJ databases">
        <title>Whole genome shotgun sequence of Streptomyces cinnamonensis NBRC 15873.</title>
        <authorList>
            <person name="Komaki H."/>
            <person name="Tamura T."/>
        </authorList>
    </citation>
    <scope>NUCLEOTIDE SEQUENCE [LARGE SCALE GENOMIC DNA]</scope>
    <source>
        <strain evidence="2 4">NBRC 15873</strain>
    </source>
</reference>
<keyword evidence="4" id="KW-1185">Reference proteome</keyword>
<dbReference type="Proteomes" id="UP000660554">
    <property type="component" value="Unassembled WGS sequence"/>
</dbReference>
<dbReference type="PANTHER" id="PTHR43355:SF2">
    <property type="entry name" value="FLAVIN REDUCTASE (NADPH)"/>
    <property type="match status" value="1"/>
</dbReference>
<dbReference type="InterPro" id="IPR016040">
    <property type="entry name" value="NAD(P)-bd_dom"/>
</dbReference>
<dbReference type="InterPro" id="IPR051606">
    <property type="entry name" value="Polyketide_Oxido-like"/>
</dbReference>
<protein>
    <submittedName>
        <fullName evidence="3">NADH-flavin reductase</fullName>
    </submittedName>
</protein>
<evidence type="ECO:0000259" key="1">
    <source>
        <dbReference type="Pfam" id="PF13460"/>
    </source>
</evidence>
<evidence type="ECO:0000313" key="2">
    <source>
        <dbReference type="EMBL" id="GHI14951.1"/>
    </source>
</evidence>
<feature type="domain" description="NAD(P)-binding" evidence="1">
    <location>
        <begin position="7"/>
        <end position="197"/>
    </location>
</feature>
<sequence length="211" mass="21809">MQLTVLGATGPIGGLVLRQALAAGHRVTALVRDEARLAQRDAARVTVVVGDAARAADVEAAARGSRALICALGPGKDYKSTLATRTAAPVLEAMAAAGVRRLVWLSALGSGGTVRRQSLLQTGASRLVMGTLMADKGVADETVARSGLDWTIALPVMFGTGRTAPGGYETIPLDGTRGRVGGRIGRADVADFLLSAATGGQWIRRRVILTR</sequence>
<dbReference type="SUPFAM" id="SSF51735">
    <property type="entry name" value="NAD(P)-binding Rossmann-fold domains"/>
    <property type="match status" value="1"/>
</dbReference>
<proteinExistence type="predicted"/>
<dbReference type="Pfam" id="PF13460">
    <property type="entry name" value="NAD_binding_10"/>
    <property type="match status" value="1"/>
</dbReference>
<evidence type="ECO:0000313" key="4">
    <source>
        <dbReference type="Proteomes" id="UP000660554"/>
    </source>
</evidence>
<accession>A0ABQ3NTU3</accession>